<protein>
    <submittedName>
        <fullName evidence="2">Phosphoribosyltransferase</fullName>
    </submittedName>
</protein>
<dbReference type="RefSeq" id="WP_112303814.1">
    <property type="nucleotide sequence ID" value="NZ_QMDV01000001.1"/>
</dbReference>
<accession>A0A364RHL7</accession>
<dbReference type="OrthoDB" id="664757at2"/>
<dbReference type="PANTHER" id="PTHR11608">
    <property type="entry name" value="BIFUNCTIONAL PROTEIN PYRR"/>
    <property type="match status" value="1"/>
</dbReference>
<organism evidence="2 3">
    <name type="scientific">Pontibacter arcticus</name>
    <dbReference type="NCBI Taxonomy" id="2080288"/>
    <lineage>
        <taxon>Bacteria</taxon>
        <taxon>Pseudomonadati</taxon>
        <taxon>Bacteroidota</taxon>
        <taxon>Cytophagia</taxon>
        <taxon>Cytophagales</taxon>
        <taxon>Hymenobacteraceae</taxon>
        <taxon>Pontibacter</taxon>
    </lineage>
</organism>
<feature type="domain" description="Phosphoribosyltransferase" evidence="1">
    <location>
        <begin position="11"/>
        <end position="148"/>
    </location>
</feature>
<dbReference type="Proteomes" id="UP000251692">
    <property type="component" value="Unassembled WGS sequence"/>
</dbReference>
<dbReference type="InterPro" id="IPR029057">
    <property type="entry name" value="PRTase-like"/>
</dbReference>
<evidence type="ECO:0000313" key="2">
    <source>
        <dbReference type="EMBL" id="RAU83777.1"/>
    </source>
</evidence>
<dbReference type="Gene3D" id="3.40.50.2020">
    <property type="match status" value="1"/>
</dbReference>
<dbReference type="InterPro" id="IPR000836">
    <property type="entry name" value="PRTase_dom"/>
</dbReference>
<dbReference type="SUPFAM" id="SSF53271">
    <property type="entry name" value="PRTase-like"/>
    <property type="match status" value="1"/>
</dbReference>
<dbReference type="CDD" id="cd06223">
    <property type="entry name" value="PRTases_typeI"/>
    <property type="match status" value="1"/>
</dbReference>
<evidence type="ECO:0000313" key="3">
    <source>
        <dbReference type="Proteomes" id="UP000251692"/>
    </source>
</evidence>
<sequence>MTPATLPNNLILDKAQIEQKIKRIAYEIYERNFEEEELVLAGIYPNGNTLAEMLAAQLRAISPLKVQLLKLTLNKTSPLVDPVEIEPQYFSLTDMPVVLTDDVLNTGRTLAYALHTLLQHNPKKIEVATLVDRHHPQFPVAATYTGYSLATTLHEHVVVVLKENEIAAYLQ</sequence>
<evidence type="ECO:0000259" key="1">
    <source>
        <dbReference type="Pfam" id="PF00156"/>
    </source>
</evidence>
<dbReference type="AlphaFoldDB" id="A0A364RHL7"/>
<dbReference type="PANTHER" id="PTHR11608:SF0">
    <property type="entry name" value="BIFUNCTIONAL PROTEIN PYRR"/>
    <property type="match status" value="1"/>
</dbReference>
<reference evidence="2 3" key="2">
    <citation type="submission" date="2018-07" db="EMBL/GenBank/DDBJ databases">
        <title>Pontibacter sp. 2b14 genomic sequence and assembly.</title>
        <authorList>
            <person name="Du Z.-J."/>
        </authorList>
    </citation>
    <scope>NUCLEOTIDE SEQUENCE [LARGE SCALE GENOMIC DNA]</scope>
    <source>
        <strain evidence="2 3">2b14</strain>
    </source>
</reference>
<dbReference type="EMBL" id="QMDV01000001">
    <property type="protein sequence ID" value="RAU83777.1"/>
    <property type="molecule type" value="Genomic_DNA"/>
</dbReference>
<dbReference type="Pfam" id="PF00156">
    <property type="entry name" value="Pribosyltran"/>
    <property type="match status" value="1"/>
</dbReference>
<gene>
    <name evidence="2" type="ORF">DP923_01540</name>
</gene>
<proteinExistence type="predicted"/>
<reference evidence="2 3" key="1">
    <citation type="submission" date="2018-06" db="EMBL/GenBank/DDBJ databases">
        <authorList>
            <person name="Liu Z.-W."/>
        </authorList>
    </citation>
    <scope>NUCLEOTIDE SEQUENCE [LARGE SCALE GENOMIC DNA]</scope>
    <source>
        <strain evidence="2 3">2b14</strain>
    </source>
</reference>
<comment type="caution">
    <text evidence="2">The sequence shown here is derived from an EMBL/GenBank/DDBJ whole genome shotgun (WGS) entry which is preliminary data.</text>
</comment>
<keyword evidence="2" id="KW-0328">Glycosyltransferase</keyword>
<keyword evidence="3" id="KW-1185">Reference proteome</keyword>
<dbReference type="GO" id="GO:0016757">
    <property type="term" value="F:glycosyltransferase activity"/>
    <property type="evidence" value="ECO:0007669"/>
    <property type="project" value="UniProtKB-KW"/>
</dbReference>
<dbReference type="InterPro" id="IPR050137">
    <property type="entry name" value="PyrR_bifunctional"/>
</dbReference>
<name>A0A364RHL7_9BACT</name>
<keyword evidence="2" id="KW-0808">Transferase</keyword>